<feature type="coiled-coil region" evidence="1">
    <location>
        <begin position="1"/>
        <end position="28"/>
    </location>
</feature>
<dbReference type="SUPFAM" id="SSF56672">
    <property type="entry name" value="DNA/RNA polymerases"/>
    <property type="match status" value="1"/>
</dbReference>
<sequence>MRSAERMNAQEELERKELRKEITEEVQKKDLRWINLCFAILKSDKGQQRKITDCPILNKFLLSSHFIIEDITTLRQTLKRNDWMIKVDLGSAFNHIQIDKEFGTFLGFHFNNHFYQNKAMCFGAKHAPLVFYRTLRPVMQLISREELNKTHCLQRRSDIPLIEQGRPGGLKDRNNSNTLAVWLEDTKKEFGTGFLLNPAVLRLGDQLEQRFDTHDRAEKNTDDKSHKNMEQDCPENDKCEGSRTDELHRSDKLLDDRDTKRWSSYKKAEQGQTVCRFEQGLEQQSLLEQRYPLRDILVEGADRAEYTNKSNVRVNTSNSLYRRIAEQL</sequence>
<evidence type="ECO:0000259" key="3">
    <source>
        <dbReference type="Pfam" id="PF00078"/>
    </source>
</evidence>
<name>A0A5J4VYH9_9EUKA</name>
<dbReference type="InterPro" id="IPR000477">
    <property type="entry name" value="RT_dom"/>
</dbReference>
<accession>A0A5J4VYH9</accession>
<evidence type="ECO:0000313" key="5">
    <source>
        <dbReference type="Proteomes" id="UP000324800"/>
    </source>
</evidence>
<evidence type="ECO:0000256" key="2">
    <source>
        <dbReference type="SAM" id="MobiDB-lite"/>
    </source>
</evidence>
<organism evidence="4 5">
    <name type="scientific">Streblomastix strix</name>
    <dbReference type="NCBI Taxonomy" id="222440"/>
    <lineage>
        <taxon>Eukaryota</taxon>
        <taxon>Metamonada</taxon>
        <taxon>Preaxostyla</taxon>
        <taxon>Oxymonadida</taxon>
        <taxon>Streblomastigidae</taxon>
        <taxon>Streblomastix</taxon>
    </lineage>
</organism>
<dbReference type="EMBL" id="SNRW01004388">
    <property type="protein sequence ID" value="KAA6387413.1"/>
    <property type="molecule type" value="Genomic_DNA"/>
</dbReference>
<evidence type="ECO:0000313" key="4">
    <source>
        <dbReference type="EMBL" id="KAA6387413.1"/>
    </source>
</evidence>
<dbReference type="InterPro" id="IPR043502">
    <property type="entry name" value="DNA/RNA_pol_sf"/>
</dbReference>
<proteinExistence type="predicted"/>
<gene>
    <name evidence="4" type="ORF">EZS28_017061</name>
</gene>
<dbReference type="PANTHER" id="PTHR33050:SF7">
    <property type="entry name" value="RIBONUCLEASE H"/>
    <property type="match status" value="1"/>
</dbReference>
<dbReference type="Gene3D" id="3.10.10.10">
    <property type="entry name" value="HIV Type 1 Reverse Transcriptase, subunit A, domain 1"/>
    <property type="match status" value="1"/>
</dbReference>
<reference evidence="4 5" key="1">
    <citation type="submission" date="2019-03" db="EMBL/GenBank/DDBJ databases">
        <title>Single cell metagenomics reveals metabolic interactions within the superorganism composed of flagellate Streblomastix strix and complex community of Bacteroidetes bacteria on its surface.</title>
        <authorList>
            <person name="Treitli S.C."/>
            <person name="Kolisko M."/>
            <person name="Husnik F."/>
            <person name="Keeling P."/>
            <person name="Hampl V."/>
        </authorList>
    </citation>
    <scope>NUCLEOTIDE SEQUENCE [LARGE SCALE GENOMIC DNA]</scope>
    <source>
        <strain evidence="4">ST1C</strain>
    </source>
</reference>
<protein>
    <recommendedName>
        <fullName evidence="3">Reverse transcriptase domain-containing protein</fullName>
    </recommendedName>
</protein>
<dbReference type="Gene3D" id="3.30.70.270">
    <property type="match status" value="1"/>
</dbReference>
<dbReference type="InterPro" id="IPR052055">
    <property type="entry name" value="Hepadnavirus_pol/RT"/>
</dbReference>
<feature type="region of interest" description="Disordered" evidence="2">
    <location>
        <begin position="215"/>
        <end position="245"/>
    </location>
</feature>
<comment type="caution">
    <text evidence="4">The sequence shown here is derived from an EMBL/GenBank/DDBJ whole genome shotgun (WGS) entry which is preliminary data.</text>
</comment>
<keyword evidence="1" id="KW-0175">Coiled coil</keyword>
<dbReference type="InterPro" id="IPR043128">
    <property type="entry name" value="Rev_trsase/Diguanyl_cyclase"/>
</dbReference>
<dbReference type="PANTHER" id="PTHR33050">
    <property type="entry name" value="REVERSE TRANSCRIPTASE DOMAIN-CONTAINING PROTEIN"/>
    <property type="match status" value="1"/>
</dbReference>
<dbReference type="Proteomes" id="UP000324800">
    <property type="component" value="Unassembled WGS sequence"/>
</dbReference>
<dbReference type="AlphaFoldDB" id="A0A5J4VYH9"/>
<dbReference type="Pfam" id="PF00078">
    <property type="entry name" value="RVT_1"/>
    <property type="match status" value="1"/>
</dbReference>
<feature type="domain" description="Reverse transcriptase" evidence="3">
    <location>
        <begin position="40"/>
        <end position="146"/>
    </location>
</feature>
<evidence type="ECO:0000256" key="1">
    <source>
        <dbReference type="SAM" id="Coils"/>
    </source>
</evidence>